<feature type="chain" id="PRO_5015990631" description="Flagella basal body P-ring formation protein FlgA" evidence="7">
    <location>
        <begin position="37"/>
        <end position="252"/>
    </location>
</feature>
<keyword evidence="9" id="KW-0966">Cell projection</keyword>
<dbReference type="Proteomes" id="UP000249198">
    <property type="component" value="Unassembled WGS sequence"/>
</dbReference>
<name>A0A2W5D3E0_9PSED</name>
<accession>A0A2W5D3E0</accession>
<dbReference type="Gene3D" id="3.90.1210.10">
    <property type="entry name" value="Antifreeze-like/N-acetylneuraminic acid synthase C-terminal domain"/>
    <property type="match status" value="1"/>
</dbReference>
<gene>
    <name evidence="9" type="ORF">DI599_03465</name>
</gene>
<dbReference type="AlphaFoldDB" id="A0A2W5D3E0"/>
<dbReference type="Pfam" id="PF17656">
    <property type="entry name" value="ChapFlgA_N"/>
    <property type="match status" value="1"/>
</dbReference>
<dbReference type="SMART" id="SM00858">
    <property type="entry name" value="SAF"/>
    <property type="match status" value="1"/>
</dbReference>
<feature type="signal peptide" evidence="7">
    <location>
        <begin position="1"/>
        <end position="36"/>
    </location>
</feature>
<comment type="similarity">
    <text evidence="2">Belongs to the FlgA family.</text>
</comment>
<evidence type="ECO:0000256" key="6">
    <source>
        <dbReference type="ARBA" id="ARBA00025643"/>
    </source>
</evidence>
<protein>
    <recommendedName>
        <fullName evidence="3">Flagella basal body P-ring formation protein FlgA</fullName>
    </recommendedName>
</protein>
<dbReference type="InterPro" id="IPR041231">
    <property type="entry name" value="FlgA_N"/>
</dbReference>
<evidence type="ECO:0000259" key="8">
    <source>
        <dbReference type="SMART" id="SM00858"/>
    </source>
</evidence>
<evidence type="ECO:0000313" key="9">
    <source>
        <dbReference type="EMBL" id="PZP26261.1"/>
    </source>
</evidence>
<reference evidence="9 10" key="1">
    <citation type="submission" date="2017-08" db="EMBL/GenBank/DDBJ databases">
        <title>Infants hospitalized years apart are colonized by the same room-sourced microbial strains.</title>
        <authorList>
            <person name="Brooks B."/>
            <person name="Olm M.R."/>
            <person name="Firek B.A."/>
            <person name="Baker R."/>
            <person name="Thomas B.C."/>
            <person name="Morowitz M.J."/>
            <person name="Banfield J.F."/>
        </authorList>
    </citation>
    <scope>NUCLEOTIDE SEQUENCE [LARGE SCALE GENOMIC DNA]</scope>
    <source>
        <strain evidence="9">S2_009_000_R2_77</strain>
    </source>
</reference>
<dbReference type="NCBIfam" id="TIGR03170">
    <property type="entry name" value="flgA_cterm"/>
    <property type="match status" value="1"/>
</dbReference>
<dbReference type="EMBL" id="QFOH01000003">
    <property type="protein sequence ID" value="PZP26261.1"/>
    <property type="molecule type" value="Genomic_DNA"/>
</dbReference>
<keyword evidence="9" id="KW-0282">Flagellum</keyword>
<comment type="caution">
    <text evidence="9">The sequence shown here is derived from an EMBL/GenBank/DDBJ whole genome shotgun (WGS) entry which is preliminary data.</text>
</comment>
<evidence type="ECO:0000256" key="1">
    <source>
        <dbReference type="ARBA" id="ARBA00004418"/>
    </source>
</evidence>
<evidence type="ECO:0000256" key="2">
    <source>
        <dbReference type="ARBA" id="ARBA00010474"/>
    </source>
</evidence>
<evidence type="ECO:0000256" key="7">
    <source>
        <dbReference type="SAM" id="SignalP"/>
    </source>
</evidence>
<dbReference type="Gene3D" id="2.30.30.760">
    <property type="match status" value="1"/>
</dbReference>
<keyword evidence="4 7" id="KW-0732">Signal</keyword>
<keyword evidence="5" id="KW-0574">Periplasm</keyword>
<evidence type="ECO:0000313" key="10">
    <source>
        <dbReference type="Proteomes" id="UP000249198"/>
    </source>
</evidence>
<keyword evidence="9" id="KW-0969">Cilium</keyword>
<comment type="function">
    <text evidence="6">Involved in the assembly process of the P-ring formation. It may associate with FlgF on the rod constituting a structure essential for the P-ring assembly or may act as a modulator protein for the P-ring assembly.</text>
</comment>
<proteinExistence type="inferred from homology"/>
<organism evidence="9 10">
    <name type="scientific">Pseudomonas kuykendallii</name>
    <dbReference type="NCBI Taxonomy" id="1007099"/>
    <lineage>
        <taxon>Bacteria</taxon>
        <taxon>Pseudomonadati</taxon>
        <taxon>Pseudomonadota</taxon>
        <taxon>Gammaproteobacteria</taxon>
        <taxon>Pseudomonadales</taxon>
        <taxon>Pseudomonadaceae</taxon>
        <taxon>Pseudomonas</taxon>
    </lineage>
</organism>
<dbReference type="GO" id="GO:0044780">
    <property type="term" value="P:bacterial-type flagellum assembly"/>
    <property type="evidence" value="ECO:0007669"/>
    <property type="project" value="InterPro"/>
</dbReference>
<dbReference type="InterPro" id="IPR017585">
    <property type="entry name" value="SAF_FlgA"/>
</dbReference>
<sequence length="252" mass="27468">MKELTTFFRRMMSKRQRMSRVLPTLCGLGYTGLVLAQQTMPEQLIDTTQGFLEFAVEDYLRTVDIPGRYEIQVNRLDPRLRLTLCDQELNAKLESPAQPIGRVTVKVSCDGSSPWSVFVPAQVKVFRDVVVVKRPLTRGSIIGETDVALAERDTGTLGQAFLVATEQAVGSKLTRPVVADQAILLTSLEIADVIAKGDHVVIKAQSGAINVNMPGEALSAGAPGEQIRVRNLQSQRVIKARVTGPGVVEVAM</sequence>
<dbReference type="PANTHER" id="PTHR36307:SF1">
    <property type="entry name" value="FLAGELLA BASAL BODY P-RING FORMATION PROTEIN FLGA"/>
    <property type="match status" value="1"/>
</dbReference>
<dbReference type="InterPro" id="IPR013974">
    <property type="entry name" value="SAF"/>
</dbReference>
<evidence type="ECO:0000256" key="4">
    <source>
        <dbReference type="ARBA" id="ARBA00022729"/>
    </source>
</evidence>
<dbReference type="GO" id="GO:0042597">
    <property type="term" value="C:periplasmic space"/>
    <property type="evidence" value="ECO:0007669"/>
    <property type="project" value="UniProtKB-SubCell"/>
</dbReference>
<comment type="subcellular location">
    <subcellularLocation>
        <location evidence="1">Periplasm</location>
    </subcellularLocation>
</comment>
<feature type="domain" description="SAF" evidence="8">
    <location>
        <begin position="127"/>
        <end position="189"/>
    </location>
</feature>
<dbReference type="RefSeq" id="WP_273229351.1">
    <property type="nucleotide sequence ID" value="NZ_QFOH01000003.1"/>
</dbReference>
<dbReference type="PANTHER" id="PTHR36307">
    <property type="entry name" value="FLAGELLA BASAL BODY P-RING FORMATION PROTEIN FLGA"/>
    <property type="match status" value="1"/>
</dbReference>
<dbReference type="Pfam" id="PF13144">
    <property type="entry name" value="ChapFlgA"/>
    <property type="match status" value="1"/>
</dbReference>
<evidence type="ECO:0000256" key="5">
    <source>
        <dbReference type="ARBA" id="ARBA00022764"/>
    </source>
</evidence>
<dbReference type="InterPro" id="IPR039246">
    <property type="entry name" value="Flagellar_FlgA"/>
</dbReference>
<dbReference type="CDD" id="cd11614">
    <property type="entry name" value="SAF_CpaB_FlgA_like"/>
    <property type="match status" value="1"/>
</dbReference>
<evidence type="ECO:0000256" key="3">
    <source>
        <dbReference type="ARBA" id="ARBA00014754"/>
    </source>
</evidence>